<dbReference type="GO" id="GO:0003968">
    <property type="term" value="F:RNA-directed RNA polymerase activity"/>
    <property type="evidence" value="ECO:0007669"/>
    <property type="project" value="InterPro"/>
</dbReference>
<sequence length="527" mass="60606">MIRLPKLEGFPQDLRNPGTDEIALSYANNWFGCKRVSRVLDNIHRSQISLEALRNDLLEYDIAYAHPIRDDDVYQLALNSVRRQFVPEEKLIPLTLGGAEAHPDIPKDRSPGLPWKLKGYKTKGDCIADPIARKTWHTKWDNIGRGRKETLPDAALFLRAQMAKIGENKIRAVWGFPIDVIIEEARMFYPYIEWIKRTANLPVAYQVEMATGGMAYVNQMIDSFPMGNYVVQDWRKFDKRVPPWLIRDVFSIILDSFDLGHVLDQEGKIWPVRPERTSKRFSKVVSYFINTPVRLSSGERFRKNGGVPSGSMWTNIIDTLVNLVITRYVYFQCTGAFPDAELYLGDDSFVISNGVVNLDDMAALAEKAFGMIINTSKSYVTRTPHNVHFLGYYNRRGMPFKAQDFLIASFILPERNVDDNMMRVTRAVGQMWSTLDGAQAATWHDLVSDMMNDFGYSSEDVLSHIRSKPGFYKYLRILGINIREITIPEMSQCGKHGRFLWQIEAPTTCKRRFQRVEWDYSSLLEPT</sequence>
<evidence type="ECO:0000259" key="4">
    <source>
        <dbReference type="PROSITE" id="PS50507"/>
    </source>
</evidence>
<accession>A0A1L3KLF0</accession>
<dbReference type="GO" id="GO:0006351">
    <property type="term" value="P:DNA-templated transcription"/>
    <property type="evidence" value="ECO:0007669"/>
    <property type="project" value="InterPro"/>
</dbReference>
<organism evidence="5">
    <name type="scientific">Hubei partiti-like virus 10</name>
    <dbReference type="NCBI Taxonomy" id="1923016"/>
    <lineage>
        <taxon>Viruses</taxon>
        <taxon>Riboviria</taxon>
    </lineage>
</organism>
<dbReference type="EMBL" id="KX884114">
    <property type="protein sequence ID" value="APG78227.1"/>
    <property type="molecule type" value="Genomic_RNA"/>
</dbReference>
<keyword evidence="2" id="KW-0548">Nucleotidyltransferase</keyword>
<feature type="domain" description="RdRp catalytic" evidence="4">
    <location>
        <begin position="227"/>
        <end position="360"/>
    </location>
</feature>
<dbReference type="InterPro" id="IPR043502">
    <property type="entry name" value="DNA/RNA_pol_sf"/>
</dbReference>
<proteinExistence type="predicted"/>
<dbReference type="Gene3D" id="3.30.70.270">
    <property type="match status" value="1"/>
</dbReference>
<dbReference type="GO" id="GO:0039694">
    <property type="term" value="P:viral RNA genome replication"/>
    <property type="evidence" value="ECO:0007669"/>
    <property type="project" value="InterPro"/>
</dbReference>
<evidence type="ECO:0000256" key="2">
    <source>
        <dbReference type="ARBA" id="ARBA00022695"/>
    </source>
</evidence>
<dbReference type="SUPFAM" id="SSF56672">
    <property type="entry name" value="DNA/RNA polymerases"/>
    <property type="match status" value="1"/>
</dbReference>
<keyword evidence="1" id="KW-0808">Transferase</keyword>
<evidence type="ECO:0000256" key="1">
    <source>
        <dbReference type="ARBA" id="ARBA00022679"/>
    </source>
</evidence>
<dbReference type="GO" id="GO:0003723">
    <property type="term" value="F:RNA binding"/>
    <property type="evidence" value="ECO:0007669"/>
    <property type="project" value="InterPro"/>
</dbReference>
<name>A0A1L3KLF0_9VIRU</name>
<keyword evidence="3" id="KW-0693">Viral RNA replication</keyword>
<dbReference type="InterPro" id="IPR043128">
    <property type="entry name" value="Rev_trsase/Diguanyl_cyclase"/>
</dbReference>
<evidence type="ECO:0000256" key="3">
    <source>
        <dbReference type="ARBA" id="ARBA00022953"/>
    </source>
</evidence>
<reference evidence="5" key="1">
    <citation type="journal article" date="2016" name="Nature">
        <title>Redefining the invertebrate RNA virosphere.</title>
        <authorList>
            <person name="Shi M."/>
            <person name="Lin X.D."/>
            <person name="Tian J.H."/>
            <person name="Chen L.J."/>
            <person name="Chen X."/>
            <person name="Li C.X."/>
            <person name="Qin X.C."/>
            <person name="Li J."/>
            <person name="Cao J.P."/>
            <person name="Eden J.S."/>
            <person name="Buchmann J."/>
            <person name="Wang W."/>
            <person name="Xu J."/>
            <person name="Holmes E.C."/>
            <person name="Zhang Y.Z."/>
        </authorList>
    </citation>
    <scope>NUCLEOTIDE SEQUENCE</scope>
    <source>
        <strain evidence="5">QTM133141</strain>
    </source>
</reference>
<dbReference type="Pfam" id="PF00680">
    <property type="entry name" value="RdRP_1"/>
    <property type="match status" value="1"/>
</dbReference>
<dbReference type="InterPro" id="IPR001205">
    <property type="entry name" value="RNA-dir_pol_C"/>
</dbReference>
<dbReference type="PROSITE" id="PS50507">
    <property type="entry name" value="RDRP_SSRNA_POS"/>
    <property type="match status" value="1"/>
</dbReference>
<dbReference type="InterPro" id="IPR007094">
    <property type="entry name" value="RNA-dir_pol_PSvirus"/>
</dbReference>
<evidence type="ECO:0000313" key="5">
    <source>
        <dbReference type="EMBL" id="APG78227.1"/>
    </source>
</evidence>
<protein>
    <submittedName>
        <fullName evidence="5">RdRp</fullName>
    </submittedName>
</protein>